<dbReference type="EMBL" id="FXUG01000006">
    <property type="protein sequence ID" value="SMP58776.1"/>
    <property type="molecule type" value="Genomic_DNA"/>
</dbReference>
<keyword evidence="2" id="KW-1185">Reference proteome</keyword>
<comment type="caution">
    <text evidence="1">The sequence shown here is derived from an EMBL/GenBank/DDBJ whole genome shotgun (WGS) entry which is preliminary data.</text>
</comment>
<gene>
    <name evidence="1" type="ORF">SAMN06265222_106113</name>
</gene>
<reference evidence="1 2" key="1">
    <citation type="submission" date="2017-05" db="EMBL/GenBank/DDBJ databases">
        <authorList>
            <person name="Varghese N."/>
            <person name="Submissions S."/>
        </authorList>
    </citation>
    <scope>NUCLEOTIDE SEQUENCE [LARGE SCALE GENOMIC DNA]</scope>
    <source>
        <strain evidence="1 2">DSM 25457</strain>
    </source>
</reference>
<evidence type="ECO:0008006" key="3">
    <source>
        <dbReference type="Google" id="ProtNLM"/>
    </source>
</evidence>
<sequence length="424" mass="46352">MMSRSIAKPARRNFLKAAGIAIALPTLESVAAPRSRSPREPMRMVCIGSALGIHPDAFFPTSSGPNFELSPTLQPLSGVRGEFTVFSHLDHPAIYSKHGATSSFLSGVGGQVPAGANTSMDQIAADHVGYATRFPSLHVSLGGSLGCSWTKSGIKVREDSDPRDLFNKLFVRDSAAAAKARQLQLEEQGSILDLVGEQAKRFERRANPSDKQKLDEYVTAIREAEAKLQGMKRWIKLPKPIVSYEIEGTPHSGMDYEFLSPLMFDLLFLAIQSDSSRVFTAGFGMHNHAIEFDGVKDGYHTLSHHGNLPDRLRQLQLIDRFYIDQMARLVQKLKDAPLGERGNGTLLDQTMVMFGSGMGDAARHSNRNLPVVLAGGGLKHHGHLDCQQASGRQTPLNNLYTSMLQNFGVDIDRFNGATGTIHFG</sequence>
<proteinExistence type="predicted"/>
<evidence type="ECO:0000313" key="2">
    <source>
        <dbReference type="Proteomes" id="UP001158067"/>
    </source>
</evidence>
<dbReference type="InterPro" id="IPR006311">
    <property type="entry name" value="TAT_signal"/>
</dbReference>
<accession>A0ABY1Q8A2</accession>
<evidence type="ECO:0000313" key="1">
    <source>
        <dbReference type="EMBL" id="SMP58776.1"/>
    </source>
</evidence>
<organism evidence="1 2">
    <name type="scientific">Neorhodopirellula lusitana</name>
    <dbReference type="NCBI Taxonomy" id="445327"/>
    <lineage>
        <taxon>Bacteria</taxon>
        <taxon>Pseudomonadati</taxon>
        <taxon>Planctomycetota</taxon>
        <taxon>Planctomycetia</taxon>
        <taxon>Pirellulales</taxon>
        <taxon>Pirellulaceae</taxon>
        <taxon>Neorhodopirellula</taxon>
    </lineage>
</organism>
<dbReference type="InterPro" id="IPR011447">
    <property type="entry name" value="DUF1552"/>
</dbReference>
<dbReference type="Pfam" id="PF07586">
    <property type="entry name" value="HXXSHH"/>
    <property type="match status" value="1"/>
</dbReference>
<dbReference type="Proteomes" id="UP001158067">
    <property type="component" value="Unassembled WGS sequence"/>
</dbReference>
<protein>
    <recommendedName>
        <fullName evidence="3">Secreted protein containing DUF1552</fullName>
    </recommendedName>
</protein>
<dbReference type="RefSeq" id="WP_283432865.1">
    <property type="nucleotide sequence ID" value="NZ_FXUG01000006.1"/>
</dbReference>
<dbReference type="PROSITE" id="PS51318">
    <property type="entry name" value="TAT"/>
    <property type="match status" value="1"/>
</dbReference>
<name>A0ABY1Q8A2_9BACT</name>